<evidence type="ECO:0000313" key="2">
    <source>
        <dbReference type="Proteomes" id="UP000610558"/>
    </source>
</evidence>
<dbReference type="Proteomes" id="UP000610558">
    <property type="component" value="Unassembled WGS sequence"/>
</dbReference>
<protein>
    <submittedName>
        <fullName evidence="1">Uncharacterized protein</fullName>
    </submittedName>
</protein>
<sequence>MTQMVEPDYDCLIEMSEEDFTFLSGVHWKIDILLSGGKHRRGGLTVPQFNSQSENGFYGSWLWLSNPYPLIVPGESVRAKLIEVDGGIPMVEAEKFEALGAKRVFPITIIRKRNGRWDSLSKND</sequence>
<proteinExistence type="predicted"/>
<dbReference type="EMBL" id="JACXLD010000004">
    <property type="protein sequence ID" value="MBD2859183.1"/>
    <property type="molecule type" value="Genomic_DNA"/>
</dbReference>
<comment type="caution">
    <text evidence="1">The sequence shown here is derived from an EMBL/GenBank/DDBJ whole genome shotgun (WGS) entry which is preliminary data.</text>
</comment>
<dbReference type="RefSeq" id="WP_190764738.1">
    <property type="nucleotide sequence ID" value="NZ_JACXLD010000004.1"/>
</dbReference>
<organism evidence="1 2">
    <name type="scientific">Spongiibacter pelagi</name>
    <dbReference type="NCBI Taxonomy" id="2760804"/>
    <lineage>
        <taxon>Bacteria</taxon>
        <taxon>Pseudomonadati</taxon>
        <taxon>Pseudomonadota</taxon>
        <taxon>Gammaproteobacteria</taxon>
        <taxon>Cellvibrionales</taxon>
        <taxon>Spongiibacteraceae</taxon>
        <taxon>Spongiibacter</taxon>
    </lineage>
</organism>
<gene>
    <name evidence="1" type="ORF">IB286_09205</name>
</gene>
<accession>A0A927C0V6</accession>
<dbReference type="AlphaFoldDB" id="A0A927C0V6"/>
<name>A0A927C0V6_9GAMM</name>
<reference evidence="1" key="1">
    <citation type="submission" date="2020-09" db="EMBL/GenBank/DDBJ databases">
        <authorList>
            <person name="Yoon J.-W."/>
        </authorList>
    </citation>
    <scope>NUCLEOTIDE SEQUENCE</scope>
    <source>
        <strain evidence="1">KMU-158</strain>
    </source>
</reference>
<evidence type="ECO:0000313" key="1">
    <source>
        <dbReference type="EMBL" id="MBD2859183.1"/>
    </source>
</evidence>
<keyword evidence="2" id="KW-1185">Reference proteome</keyword>